<feature type="transmembrane region" description="Helical" evidence="2">
    <location>
        <begin position="27"/>
        <end position="46"/>
    </location>
</feature>
<reference evidence="3 4" key="1">
    <citation type="submission" date="2019-07" db="EMBL/GenBank/DDBJ databases">
        <title>Complete Genome Sequence of Leptotrichia shahii Strain JCM 16776.</title>
        <authorList>
            <person name="Watanabe S."/>
            <person name="Cui L."/>
        </authorList>
    </citation>
    <scope>NUCLEOTIDE SEQUENCE [LARGE SCALE GENOMIC DNA]</scope>
    <source>
        <strain evidence="3 4">JCM16776</strain>
    </source>
</reference>
<protein>
    <submittedName>
        <fullName evidence="3">Serine/threonine protein phosphatase-like protein</fullName>
    </submittedName>
</protein>
<feature type="coiled-coil region" evidence="1">
    <location>
        <begin position="49"/>
        <end position="76"/>
    </location>
</feature>
<dbReference type="AlphaFoldDB" id="A0A510JP58"/>
<dbReference type="RefSeq" id="WP_018450897.1">
    <property type="nucleotide sequence ID" value="NZ_AP019827.1"/>
</dbReference>
<dbReference type="Proteomes" id="UP000322617">
    <property type="component" value="Chromosome"/>
</dbReference>
<keyword evidence="2" id="KW-0812">Transmembrane</keyword>
<evidence type="ECO:0000256" key="2">
    <source>
        <dbReference type="SAM" id="Phobius"/>
    </source>
</evidence>
<keyword evidence="2" id="KW-0472">Membrane</keyword>
<keyword evidence="2" id="KW-1133">Transmembrane helix</keyword>
<accession>A0A510JP58</accession>
<name>A0A510JP58_9FUSO</name>
<gene>
    <name evidence="3" type="ORF">JCM16776_0348</name>
</gene>
<dbReference type="STRING" id="1122172.GCA_000373045_01271"/>
<dbReference type="KEGG" id="lsz:JCM16776_0348"/>
<evidence type="ECO:0000313" key="4">
    <source>
        <dbReference type="Proteomes" id="UP000322617"/>
    </source>
</evidence>
<evidence type="ECO:0000313" key="3">
    <source>
        <dbReference type="EMBL" id="BBM40135.1"/>
    </source>
</evidence>
<sequence length="95" mass="11359">MAKRQQFIYDYRDDHNDENNKKLAKKAFILFIISVLLFLFSHFVLIKQGEKFKKEIPTLKENKQKLEKEVEILDGNIKHGNDSYKKVEALINKYK</sequence>
<dbReference type="EMBL" id="AP019827">
    <property type="protein sequence ID" value="BBM40135.1"/>
    <property type="molecule type" value="Genomic_DNA"/>
</dbReference>
<dbReference type="OrthoDB" id="81271at2"/>
<keyword evidence="1" id="KW-0175">Coiled coil</keyword>
<keyword evidence="4" id="KW-1185">Reference proteome</keyword>
<organism evidence="3 4">
    <name type="scientific">Leptotrichia shahii</name>
    <dbReference type="NCBI Taxonomy" id="157691"/>
    <lineage>
        <taxon>Bacteria</taxon>
        <taxon>Fusobacteriati</taxon>
        <taxon>Fusobacteriota</taxon>
        <taxon>Fusobacteriia</taxon>
        <taxon>Fusobacteriales</taxon>
        <taxon>Leptotrichiaceae</taxon>
        <taxon>Leptotrichia</taxon>
    </lineage>
</organism>
<evidence type="ECO:0000256" key="1">
    <source>
        <dbReference type="SAM" id="Coils"/>
    </source>
</evidence>
<proteinExistence type="predicted"/>